<reference evidence="15 16" key="1">
    <citation type="submission" date="2016-11" db="EMBL/GenBank/DDBJ databases">
        <authorList>
            <person name="Jaros S."/>
            <person name="Januszkiewicz K."/>
            <person name="Wedrychowicz H."/>
        </authorList>
    </citation>
    <scope>NUCLEOTIDE SEQUENCE [LARGE SCALE GENOMIC DNA]</scope>
    <source>
        <strain evidence="15 16">DSM 26897</strain>
    </source>
</reference>
<evidence type="ECO:0000256" key="4">
    <source>
        <dbReference type="ARBA" id="ARBA00022679"/>
    </source>
</evidence>
<dbReference type="AlphaFoldDB" id="A0A1M5CK89"/>
<evidence type="ECO:0000313" key="16">
    <source>
        <dbReference type="Proteomes" id="UP000184368"/>
    </source>
</evidence>
<keyword evidence="6" id="KW-0479">Metal-binding</keyword>
<dbReference type="GO" id="GO:0015012">
    <property type="term" value="P:heparan sulfate proteoglycan biosynthetic process"/>
    <property type="evidence" value="ECO:0007669"/>
    <property type="project" value="TreeGrafter"/>
</dbReference>
<dbReference type="PANTHER" id="PTHR46025:SF3">
    <property type="entry name" value="XYLOSYLTRANSFERASE OXT"/>
    <property type="match status" value="1"/>
</dbReference>
<keyword evidence="3" id="KW-0328">Glycosyltransferase</keyword>
<evidence type="ECO:0000256" key="3">
    <source>
        <dbReference type="ARBA" id="ARBA00022676"/>
    </source>
</evidence>
<evidence type="ECO:0000256" key="14">
    <source>
        <dbReference type="ARBA" id="ARBA00042865"/>
    </source>
</evidence>
<keyword evidence="9" id="KW-1133">Transmembrane helix</keyword>
<evidence type="ECO:0000256" key="6">
    <source>
        <dbReference type="ARBA" id="ARBA00022723"/>
    </source>
</evidence>
<dbReference type="OrthoDB" id="7943907at2"/>
<accession>A0A1M5CK89</accession>
<evidence type="ECO:0000256" key="8">
    <source>
        <dbReference type="ARBA" id="ARBA00022968"/>
    </source>
</evidence>
<gene>
    <name evidence="15" type="ORF">SAMN05444008_109106</name>
</gene>
<keyword evidence="12" id="KW-1015">Disulfide bond</keyword>
<keyword evidence="11" id="KW-0472">Membrane</keyword>
<keyword evidence="10" id="KW-0333">Golgi apparatus</keyword>
<evidence type="ECO:0000256" key="2">
    <source>
        <dbReference type="ARBA" id="ARBA00004648"/>
    </source>
</evidence>
<evidence type="ECO:0000256" key="12">
    <source>
        <dbReference type="ARBA" id="ARBA00023157"/>
    </source>
</evidence>
<dbReference type="GO" id="GO:0016020">
    <property type="term" value="C:membrane"/>
    <property type="evidence" value="ECO:0007669"/>
    <property type="project" value="InterPro"/>
</dbReference>
<evidence type="ECO:0000256" key="5">
    <source>
        <dbReference type="ARBA" id="ARBA00022692"/>
    </source>
</evidence>
<keyword evidence="5" id="KW-0812">Transmembrane</keyword>
<evidence type="ECO:0000256" key="7">
    <source>
        <dbReference type="ARBA" id="ARBA00022824"/>
    </source>
</evidence>
<evidence type="ECO:0000256" key="11">
    <source>
        <dbReference type="ARBA" id="ARBA00023136"/>
    </source>
</evidence>
<organism evidence="15 16">
    <name type="scientific">Cnuella takakiae</name>
    <dbReference type="NCBI Taxonomy" id="1302690"/>
    <lineage>
        <taxon>Bacteria</taxon>
        <taxon>Pseudomonadati</taxon>
        <taxon>Bacteroidota</taxon>
        <taxon>Chitinophagia</taxon>
        <taxon>Chitinophagales</taxon>
        <taxon>Chitinophagaceae</taxon>
        <taxon>Cnuella</taxon>
    </lineage>
</organism>
<dbReference type="Pfam" id="PF02485">
    <property type="entry name" value="Branch"/>
    <property type="match status" value="1"/>
</dbReference>
<evidence type="ECO:0000313" key="15">
    <source>
        <dbReference type="EMBL" id="SHF55017.1"/>
    </source>
</evidence>
<evidence type="ECO:0000256" key="1">
    <source>
        <dbReference type="ARBA" id="ARBA00004323"/>
    </source>
</evidence>
<keyword evidence="13" id="KW-0325">Glycoprotein</keyword>
<dbReference type="GO" id="GO:0046872">
    <property type="term" value="F:metal ion binding"/>
    <property type="evidence" value="ECO:0007669"/>
    <property type="project" value="UniProtKB-KW"/>
</dbReference>
<evidence type="ECO:0000256" key="13">
    <source>
        <dbReference type="ARBA" id="ARBA00023180"/>
    </source>
</evidence>
<dbReference type="GO" id="GO:0050650">
    <property type="term" value="P:chondroitin sulfate proteoglycan biosynthetic process"/>
    <property type="evidence" value="ECO:0007669"/>
    <property type="project" value="TreeGrafter"/>
</dbReference>
<dbReference type="EMBL" id="FQUO01000009">
    <property type="protein sequence ID" value="SHF55017.1"/>
    <property type="molecule type" value="Genomic_DNA"/>
</dbReference>
<evidence type="ECO:0000256" key="9">
    <source>
        <dbReference type="ARBA" id="ARBA00022989"/>
    </source>
</evidence>
<dbReference type="InterPro" id="IPR043538">
    <property type="entry name" value="XYLT"/>
</dbReference>
<keyword evidence="16" id="KW-1185">Reference proteome</keyword>
<dbReference type="PANTHER" id="PTHR46025">
    <property type="entry name" value="XYLOSYLTRANSFERASE OXT"/>
    <property type="match status" value="1"/>
</dbReference>
<dbReference type="GO" id="GO:0030158">
    <property type="term" value="F:protein xylosyltransferase activity"/>
    <property type="evidence" value="ECO:0007669"/>
    <property type="project" value="InterPro"/>
</dbReference>
<dbReference type="Proteomes" id="UP000184368">
    <property type="component" value="Unassembled WGS sequence"/>
</dbReference>
<keyword evidence="4" id="KW-0808">Transferase</keyword>
<comment type="subcellular location">
    <subcellularLocation>
        <location evidence="2">Endoplasmic reticulum membrane</location>
        <topology evidence="2">Single-pass type II membrane protein</topology>
    </subcellularLocation>
    <subcellularLocation>
        <location evidence="1">Golgi apparatus membrane</location>
        <topology evidence="1">Single-pass type II membrane protein</topology>
    </subcellularLocation>
</comment>
<keyword evidence="8" id="KW-0735">Signal-anchor</keyword>
<protein>
    <recommendedName>
        <fullName evidence="14">Peptide O-xylosyltransferase</fullName>
    </recommendedName>
</protein>
<sequence length="289" mass="33527">MPVRIAHLITTYKCPVQLERLVDALAHKDAACFIHVDGNVSLSEYLFLEKKDGVRLIKNRKRVVWGGYSFTEAILNSIEEIANSESKFDYINLLSSQDYPIKPIEEFVQFLTVHKGYSFIAYEGEDSSKWWKESTSRIYAYNLNDFKFRGKYFIQQVLNTFLPLRKFPMLGKLYGSSCATWWTMDMACASYVLSFINSNKKLTRYMKFTWGADEFLLPSIVMNSPFAKLTLNNNLRYIDWSEGGSNPKILGMKDLPSIKRSDNFFARKFDILIDEKVLTAIDTEMLNYV</sequence>
<evidence type="ECO:0000256" key="10">
    <source>
        <dbReference type="ARBA" id="ARBA00023034"/>
    </source>
</evidence>
<dbReference type="STRING" id="1302690.BUE76_08035"/>
<dbReference type="RefSeq" id="WP_073043834.1">
    <property type="nucleotide sequence ID" value="NZ_FQUO01000009.1"/>
</dbReference>
<dbReference type="InterPro" id="IPR003406">
    <property type="entry name" value="Glyco_trans_14"/>
</dbReference>
<proteinExistence type="predicted"/>
<name>A0A1M5CK89_9BACT</name>
<keyword evidence="7" id="KW-0256">Endoplasmic reticulum</keyword>